<dbReference type="InterPro" id="IPR007569">
    <property type="entry name" value="DUF559"/>
</dbReference>
<keyword evidence="3" id="KW-1185">Reference proteome</keyword>
<proteinExistence type="predicted"/>
<sequence length="283" mass="32707">MRQLALNRLDELRKAMDLANNHGVTFECGLISALRLHGVELPLLPRRALDLEKLHIVVDDPAKRRIWNGAQCHLLTKPAWRSIPQEHRREYSPTQIIEGVHATHPLLVWAQMARILDEDELTVLADSMMRRNQSDPHFTPDDFNALLEILPPRFKGRAKCRNAMRRMRENTDSSMETRLRLRLEAEPLPELRTLQVNHKVAVNETGASVYLDMALPDLRIGIEYAGRHHADQWSDDVSRQSALTAVGWEVLTAHNDTLKDAEQWREFLIRLTALVLSQRQRQR</sequence>
<evidence type="ECO:0000313" key="3">
    <source>
        <dbReference type="Proteomes" id="UP000029004"/>
    </source>
</evidence>
<name>A0A087DMZ0_9BIFI</name>
<dbReference type="EMBL" id="JGZP01000014">
    <property type="protein sequence ID" value="KFI96890.1"/>
    <property type="molecule type" value="Genomic_DNA"/>
</dbReference>
<dbReference type="Pfam" id="PF04480">
    <property type="entry name" value="DUF559"/>
    <property type="match status" value="1"/>
</dbReference>
<dbReference type="Proteomes" id="UP000029004">
    <property type="component" value="Unassembled WGS sequence"/>
</dbReference>
<dbReference type="AlphaFoldDB" id="A0A087DMZ0"/>
<gene>
    <name evidence="2" type="ORF">BSTEL_1799</name>
</gene>
<evidence type="ECO:0000313" key="2">
    <source>
        <dbReference type="EMBL" id="KFI96890.1"/>
    </source>
</evidence>
<dbReference type="eggNOG" id="COG2852">
    <property type="taxonomic scope" value="Bacteria"/>
</dbReference>
<accession>A0A087DMZ0</accession>
<dbReference type="STRING" id="762211.BSTEL_1799"/>
<feature type="domain" description="DUF559" evidence="1">
    <location>
        <begin position="163"/>
        <end position="261"/>
    </location>
</feature>
<dbReference type="Gene3D" id="3.40.960.10">
    <property type="entry name" value="VSR Endonuclease"/>
    <property type="match status" value="1"/>
</dbReference>
<reference evidence="2 3" key="1">
    <citation type="submission" date="2014-03" db="EMBL/GenBank/DDBJ databases">
        <title>Genomics of Bifidobacteria.</title>
        <authorList>
            <person name="Ventura M."/>
            <person name="Milani C."/>
            <person name="Lugli G.A."/>
        </authorList>
    </citation>
    <scope>NUCLEOTIDE SEQUENCE [LARGE SCALE GENOMIC DNA]</scope>
    <source>
        <strain evidence="2 3">DSM 23968</strain>
    </source>
</reference>
<comment type="caution">
    <text evidence="2">The sequence shown here is derived from an EMBL/GenBank/DDBJ whole genome shotgun (WGS) entry which is preliminary data.</text>
</comment>
<evidence type="ECO:0000259" key="1">
    <source>
        <dbReference type="Pfam" id="PF04480"/>
    </source>
</evidence>
<protein>
    <recommendedName>
        <fullName evidence="1">DUF559 domain-containing protein</fullName>
    </recommendedName>
</protein>
<organism evidence="2 3">
    <name type="scientific">Bifidobacterium stellenboschense</name>
    <dbReference type="NCBI Taxonomy" id="762211"/>
    <lineage>
        <taxon>Bacteria</taxon>
        <taxon>Bacillati</taxon>
        <taxon>Actinomycetota</taxon>
        <taxon>Actinomycetes</taxon>
        <taxon>Bifidobacteriales</taxon>
        <taxon>Bifidobacteriaceae</taxon>
        <taxon>Bifidobacterium</taxon>
    </lineage>
</organism>